<dbReference type="InterPro" id="IPR017871">
    <property type="entry name" value="ABC_transporter-like_CS"/>
</dbReference>
<dbReference type="InterPro" id="IPR013563">
    <property type="entry name" value="Oligopep_ABC_C"/>
</dbReference>
<dbReference type="GO" id="GO:0005524">
    <property type="term" value="F:ATP binding"/>
    <property type="evidence" value="ECO:0007669"/>
    <property type="project" value="UniProtKB-KW"/>
</dbReference>
<feature type="region of interest" description="Disordered" evidence="8">
    <location>
        <begin position="316"/>
        <end position="343"/>
    </location>
</feature>
<dbReference type="Proteomes" id="UP000199092">
    <property type="component" value="Chromosome I"/>
</dbReference>
<evidence type="ECO:0000256" key="2">
    <source>
        <dbReference type="ARBA" id="ARBA00005417"/>
    </source>
</evidence>
<dbReference type="SUPFAM" id="SSF52540">
    <property type="entry name" value="P-loop containing nucleoside triphosphate hydrolases"/>
    <property type="match status" value="2"/>
</dbReference>
<name>A0A1H1Q561_9ACTN</name>
<dbReference type="Gene3D" id="3.40.50.300">
    <property type="entry name" value="P-loop containing nucleotide triphosphate hydrolases"/>
    <property type="match status" value="2"/>
</dbReference>
<dbReference type="RefSeq" id="WP_091411154.1">
    <property type="nucleotide sequence ID" value="NZ_LT629749.1"/>
</dbReference>
<dbReference type="InterPro" id="IPR050388">
    <property type="entry name" value="ABC_Ni/Peptide_Import"/>
</dbReference>
<evidence type="ECO:0000313" key="10">
    <source>
        <dbReference type="EMBL" id="SDS18651.1"/>
    </source>
</evidence>
<accession>A0A1H1Q561</accession>
<evidence type="ECO:0000259" key="9">
    <source>
        <dbReference type="PROSITE" id="PS50893"/>
    </source>
</evidence>
<evidence type="ECO:0000256" key="1">
    <source>
        <dbReference type="ARBA" id="ARBA00004202"/>
    </source>
</evidence>
<feature type="compositionally biased region" description="Basic and acidic residues" evidence="8">
    <location>
        <begin position="334"/>
        <end position="343"/>
    </location>
</feature>
<dbReference type="NCBIfam" id="NF008453">
    <property type="entry name" value="PRK11308.1"/>
    <property type="match status" value="2"/>
</dbReference>
<dbReference type="GO" id="GO:0016887">
    <property type="term" value="F:ATP hydrolysis activity"/>
    <property type="evidence" value="ECO:0007669"/>
    <property type="project" value="InterPro"/>
</dbReference>
<dbReference type="Pfam" id="PF08352">
    <property type="entry name" value="oligo_HPY"/>
    <property type="match status" value="2"/>
</dbReference>
<dbReference type="EMBL" id="LT629749">
    <property type="protein sequence ID" value="SDS18651.1"/>
    <property type="molecule type" value="Genomic_DNA"/>
</dbReference>
<feature type="domain" description="ABC transporter" evidence="9">
    <location>
        <begin position="359"/>
        <end position="598"/>
    </location>
</feature>
<dbReference type="InterPro" id="IPR003593">
    <property type="entry name" value="AAA+_ATPase"/>
</dbReference>
<dbReference type="NCBIfam" id="NF007739">
    <property type="entry name" value="PRK10419.1"/>
    <property type="match status" value="2"/>
</dbReference>
<dbReference type="NCBIfam" id="TIGR01727">
    <property type="entry name" value="oligo_HPY"/>
    <property type="match status" value="2"/>
</dbReference>
<dbReference type="PANTHER" id="PTHR43297">
    <property type="entry name" value="OLIGOPEPTIDE TRANSPORT ATP-BINDING PROTEIN APPD"/>
    <property type="match status" value="1"/>
</dbReference>
<dbReference type="InterPro" id="IPR003439">
    <property type="entry name" value="ABC_transporter-like_ATP-bd"/>
</dbReference>
<dbReference type="PROSITE" id="PS50893">
    <property type="entry name" value="ABC_TRANSPORTER_2"/>
    <property type="match status" value="2"/>
</dbReference>
<dbReference type="SMART" id="SM00382">
    <property type="entry name" value="AAA"/>
    <property type="match status" value="2"/>
</dbReference>
<keyword evidence="5" id="KW-0547">Nucleotide-binding</keyword>
<keyword evidence="7" id="KW-0472">Membrane</keyword>
<keyword evidence="11" id="KW-1185">Reference proteome</keyword>
<sequence>MSLLEVRGLRTEIATRTGRVRPVDDVSFSLEAGETLGLVGESGSGKTMTGMSLIRLLPPGGAVVGGSVRFDGVELTELDDAGIRRLRGNEIAMVSQDPMTSLNPTRTIGSQLREAYRIHTGASRPAADARAVEVLHLVGMPRPRERLGAYPHQLSGGMRQRVMIALGLVCEPKLLIADEPTTALDVSIQAQILELLDDLKARLSMAVLLVTHDLGVIAGHADRVAVMYGGRVVEEATTPALFGDARHRYSEALFESMPTLDLDPEADLATIPGIPPRLVGLGPGCRFAPRCRFAQDDCRTLDPVLDEVAPGHAHACFHPREGGAAEPTGRTLRQRPERPDRERAAPVAELFEVHKRFALRSDRLFGPARRVHAVSGVSLVVNAGETLGIVGESGCGKTTIGRMLVGLEGPTEGAVSFEGRTFTGMSKREFRERRRDVQMMFQDSAAALDPRMTVEALVAEPMAAQGVGSRAERRAVVAELLEAVGLGADSGARYAHEFSGGQRQRIAMARALALRPRIIVADEPVSALDVSVQAQILNLMRSLQDRYGLTYVVISHDLSLLKYLADRIGVMYLGKLVELGTSEEVYRAPRHPYTAGLIASIPVPDPARERRTASAPLGGELPSAVDPPSGCRFRTRCPRATEVCAVQTPPLAPADDLHAVACHHPLTGSDPVAPELELEPAQRTGPA</sequence>
<evidence type="ECO:0000256" key="6">
    <source>
        <dbReference type="ARBA" id="ARBA00022840"/>
    </source>
</evidence>
<comment type="similarity">
    <text evidence="2">Belongs to the ABC transporter superfamily.</text>
</comment>
<dbReference type="AlphaFoldDB" id="A0A1H1Q561"/>
<dbReference type="Pfam" id="PF00005">
    <property type="entry name" value="ABC_tran"/>
    <property type="match status" value="2"/>
</dbReference>
<dbReference type="CDD" id="cd03257">
    <property type="entry name" value="ABC_NikE_OppD_transporters"/>
    <property type="match status" value="2"/>
</dbReference>
<organism evidence="10 11">
    <name type="scientific">Friedmanniella luteola</name>
    <dbReference type="NCBI Taxonomy" id="546871"/>
    <lineage>
        <taxon>Bacteria</taxon>
        <taxon>Bacillati</taxon>
        <taxon>Actinomycetota</taxon>
        <taxon>Actinomycetes</taxon>
        <taxon>Propionibacteriales</taxon>
        <taxon>Nocardioidaceae</taxon>
        <taxon>Friedmanniella</taxon>
    </lineage>
</organism>
<evidence type="ECO:0000256" key="7">
    <source>
        <dbReference type="ARBA" id="ARBA00023136"/>
    </source>
</evidence>
<keyword evidence="3" id="KW-0813">Transport</keyword>
<evidence type="ECO:0000256" key="4">
    <source>
        <dbReference type="ARBA" id="ARBA00022475"/>
    </source>
</evidence>
<evidence type="ECO:0000256" key="5">
    <source>
        <dbReference type="ARBA" id="ARBA00022741"/>
    </source>
</evidence>
<keyword evidence="6 10" id="KW-0067">ATP-binding</keyword>
<gene>
    <name evidence="10" type="ORF">SAMN04488543_1240</name>
</gene>
<keyword evidence="4" id="KW-1003">Cell membrane</keyword>
<feature type="domain" description="ABC transporter" evidence="9">
    <location>
        <begin position="4"/>
        <end position="254"/>
    </location>
</feature>
<evidence type="ECO:0000256" key="8">
    <source>
        <dbReference type="SAM" id="MobiDB-lite"/>
    </source>
</evidence>
<dbReference type="PROSITE" id="PS00211">
    <property type="entry name" value="ABC_TRANSPORTER_1"/>
    <property type="match status" value="2"/>
</dbReference>
<dbReference type="PANTHER" id="PTHR43297:SF2">
    <property type="entry name" value="DIPEPTIDE TRANSPORT ATP-BINDING PROTEIN DPPD"/>
    <property type="match status" value="1"/>
</dbReference>
<dbReference type="OrthoDB" id="5357528at2"/>
<protein>
    <submittedName>
        <fullName evidence="10">Peptide/nickel transport system ATP-binding protein</fullName>
    </submittedName>
</protein>
<reference evidence="10 11" key="1">
    <citation type="submission" date="2016-10" db="EMBL/GenBank/DDBJ databases">
        <authorList>
            <person name="de Groot N.N."/>
        </authorList>
    </citation>
    <scope>NUCLEOTIDE SEQUENCE [LARGE SCALE GENOMIC DNA]</scope>
    <source>
        <strain evidence="10 11">DSM 21741</strain>
    </source>
</reference>
<evidence type="ECO:0000313" key="11">
    <source>
        <dbReference type="Proteomes" id="UP000199092"/>
    </source>
</evidence>
<feature type="region of interest" description="Disordered" evidence="8">
    <location>
        <begin position="666"/>
        <end position="687"/>
    </location>
</feature>
<comment type="subcellular location">
    <subcellularLocation>
        <location evidence="1">Cell membrane</location>
        <topology evidence="1">Peripheral membrane protein</topology>
    </subcellularLocation>
</comment>
<dbReference type="STRING" id="546871.SAMN04488543_1240"/>
<evidence type="ECO:0000256" key="3">
    <source>
        <dbReference type="ARBA" id="ARBA00022448"/>
    </source>
</evidence>
<proteinExistence type="inferred from homology"/>
<dbReference type="InterPro" id="IPR027417">
    <property type="entry name" value="P-loop_NTPase"/>
</dbReference>
<dbReference type="GO" id="GO:0005886">
    <property type="term" value="C:plasma membrane"/>
    <property type="evidence" value="ECO:0007669"/>
    <property type="project" value="UniProtKB-SubCell"/>
</dbReference>
<dbReference type="FunFam" id="3.40.50.300:FF:000016">
    <property type="entry name" value="Oligopeptide ABC transporter ATP-binding component"/>
    <property type="match status" value="2"/>
</dbReference>
<dbReference type="GO" id="GO:0015833">
    <property type="term" value="P:peptide transport"/>
    <property type="evidence" value="ECO:0007669"/>
    <property type="project" value="InterPro"/>
</dbReference>